<dbReference type="EMBL" id="BARS01026723">
    <property type="protein sequence ID" value="GAG03810.1"/>
    <property type="molecule type" value="Genomic_DNA"/>
</dbReference>
<dbReference type="PANTHER" id="PTHR10192:SF5">
    <property type="entry name" value="GEPHYRIN"/>
    <property type="match status" value="1"/>
</dbReference>
<dbReference type="Gene3D" id="3.40.980.10">
    <property type="entry name" value="MoaB/Mog-like domain"/>
    <property type="match status" value="1"/>
</dbReference>
<protein>
    <submittedName>
        <fullName evidence="3">Uncharacterized protein</fullName>
    </submittedName>
</protein>
<dbReference type="Pfam" id="PF03453">
    <property type="entry name" value="MoeA_N"/>
    <property type="match status" value="1"/>
</dbReference>
<organism evidence="3">
    <name type="scientific">marine sediment metagenome</name>
    <dbReference type="NCBI Taxonomy" id="412755"/>
    <lineage>
        <taxon>unclassified sequences</taxon>
        <taxon>metagenomes</taxon>
        <taxon>ecological metagenomes</taxon>
    </lineage>
</organism>
<evidence type="ECO:0000313" key="3">
    <source>
        <dbReference type="EMBL" id="GAG03810.1"/>
    </source>
</evidence>
<feature type="domain" description="MoeA N-terminal and linker" evidence="2">
    <location>
        <begin position="3"/>
        <end position="81"/>
    </location>
</feature>
<sequence length="165" mass="17377">MKVTSGAAAKIMTGARIPDGADAVIANEFTREGNGWVLCWRDSGPGRNILVQGYDVTKGILVASCGEVLAPAKTGLLAASGISALRVHPRPRIGILATGDELVSPSKPLRPGQLYASNLVTLRSWLSHFHMEAEAAVVDDQTQNLSRTAESMLERVDVLITSGGA</sequence>
<dbReference type="InterPro" id="IPR036425">
    <property type="entry name" value="MoaB/Mog-like_dom_sf"/>
</dbReference>
<dbReference type="PANTHER" id="PTHR10192">
    <property type="entry name" value="MOLYBDOPTERIN BIOSYNTHESIS PROTEIN"/>
    <property type="match status" value="1"/>
</dbReference>
<dbReference type="AlphaFoldDB" id="X0UDW8"/>
<dbReference type="GO" id="GO:0061599">
    <property type="term" value="F:molybdopterin molybdotransferase activity"/>
    <property type="evidence" value="ECO:0007669"/>
    <property type="project" value="TreeGrafter"/>
</dbReference>
<dbReference type="GO" id="GO:0006777">
    <property type="term" value="P:Mo-molybdopterin cofactor biosynthetic process"/>
    <property type="evidence" value="ECO:0007669"/>
    <property type="project" value="TreeGrafter"/>
</dbReference>
<evidence type="ECO:0000259" key="2">
    <source>
        <dbReference type="Pfam" id="PF03453"/>
    </source>
</evidence>
<dbReference type="InterPro" id="IPR001453">
    <property type="entry name" value="MoaB/Mog_dom"/>
</dbReference>
<evidence type="ECO:0000259" key="1">
    <source>
        <dbReference type="Pfam" id="PF00994"/>
    </source>
</evidence>
<gene>
    <name evidence="3" type="ORF">S01H1_42079</name>
</gene>
<dbReference type="InterPro" id="IPR038987">
    <property type="entry name" value="MoeA-like"/>
</dbReference>
<proteinExistence type="predicted"/>
<dbReference type="InterPro" id="IPR036135">
    <property type="entry name" value="MoeA_linker/N_sf"/>
</dbReference>
<dbReference type="InterPro" id="IPR005110">
    <property type="entry name" value="MoeA_linker/N"/>
</dbReference>
<dbReference type="SUPFAM" id="SSF53218">
    <property type="entry name" value="Molybdenum cofactor biosynthesis proteins"/>
    <property type="match status" value="1"/>
</dbReference>
<dbReference type="Pfam" id="PF00994">
    <property type="entry name" value="MoCF_biosynth"/>
    <property type="match status" value="1"/>
</dbReference>
<dbReference type="GO" id="GO:0005829">
    <property type="term" value="C:cytosol"/>
    <property type="evidence" value="ECO:0007669"/>
    <property type="project" value="TreeGrafter"/>
</dbReference>
<name>X0UDW8_9ZZZZ</name>
<reference evidence="3" key="1">
    <citation type="journal article" date="2014" name="Front. Microbiol.">
        <title>High frequency of phylogenetically diverse reductive dehalogenase-homologous genes in deep subseafloor sedimentary metagenomes.</title>
        <authorList>
            <person name="Kawai M."/>
            <person name="Futagami T."/>
            <person name="Toyoda A."/>
            <person name="Takaki Y."/>
            <person name="Nishi S."/>
            <person name="Hori S."/>
            <person name="Arai W."/>
            <person name="Tsubouchi T."/>
            <person name="Morono Y."/>
            <person name="Uchiyama I."/>
            <person name="Ito T."/>
            <person name="Fujiyama A."/>
            <person name="Inagaki F."/>
            <person name="Takami H."/>
        </authorList>
    </citation>
    <scope>NUCLEOTIDE SEQUENCE</scope>
    <source>
        <strain evidence="3">Expedition CK06-06</strain>
    </source>
</reference>
<dbReference type="SUPFAM" id="SSF63882">
    <property type="entry name" value="MoeA N-terminal region -like"/>
    <property type="match status" value="1"/>
</dbReference>
<dbReference type="Gene3D" id="2.170.190.11">
    <property type="entry name" value="Molybdopterin biosynthesis moea protein, domain 3"/>
    <property type="match status" value="1"/>
</dbReference>
<accession>X0UDW8</accession>
<feature type="domain" description="MoaB/Mog" evidence="1">
    <location>
        <begin position="94"/>
        <end position="164"/>
    </location>
</feature>
<comment type="caution">
    <text evidence="3">The sequence shown here is derived from an EMBL/GenBank/DDBJ whole genome shotgun (WGS) entry which is preliminary data.</text>
</comment>